<dbReference type="Pfam" id="PF21345">
    <property type="entry name" value="PcRGLX_2nd"/>
    <property type="match status" value="1"/>
</dbReference>
<accession>A0ABT0NZ26</accession>
<dbReference type="PROSITE" id="PS51318">
    <property type="entry name" value="TAT"/>
    <property type="match status" value="1"/>
</dbReference>
<comment type="caution">
    <text evidence="4">The sequence shown here is derived from an EMBL/GenBank/DDBJ whole genome shotgun (WGS) entry which is preliminary data.</text>
</comment>
<dbReference type="PANTHER" id="PTHR40081">
    <property type="entry name" value="CONCANAVALIN A-LIKE LECTIN/GLUCANASE"/>
    <property type="match status" value="1"/>
</dbReference>
<dbReference type="InterPro" id="IPR006311">
    <property type="entry name" value="TAT_signal"/>
</dbReference>
<dbReference type="Pfam" id="PF19501">
    <property type="entry name" value="PcRGLX_1st"/>
    <property type="match status" value="1"/>
</dbReference>
<feature type="domain" description="PcRGLX/YetA-like C-terminal alpha/alpha toroid" evidence="3">
    <location>
        <begin position="498"/>
        <end position="909"/>
    </location>
</feature>
<proteinExistence type="predicted"/>
<name>A0ABT0NZ26_9ACTN</name>
<evidence type="ECO:0000313" key="5">
    <source>
        <dbReference type="Proteomes" id="UP001202052"/>
    </source>
</evidence>
<dbReference type="RefSeq" id="WP_249491745.1">
    <property type="nucleotide sequence ID" value="NZ_JAMCCK010000038.1"/>
</dbReference>
<reference evidence="4 5" key="1">
    <citation type="submission" date="2022-05" db="EMBL/GenBank/DDBJ databases">
        <title>Genome Resource of Streptomyces lavenduligriseus GA1-1, a Strain with Broad-Spectrum Antifungal Activity against Phytopathogenic Fungi.</title>
        <authorList>
            <person name="Qi D."/>
        </authorList>
    </citation>
    <scope>NUCLEOTIDE SEQUENCE [LARGE SCALE GENOMIC DNA]</scope>
    <source>
        <strain evidence="4 5">GA1-1</strain>
    </source>
</reference>
<dbReference type="EMBL" id="JAMCCK010000038">
    <property type="protein sequence ID" value="MCL3996732.1"/>
    <property type="molecule type" value="Genomic_DNA"/>
</dbReference>
<evidence type="ECO:0000259" key="3">
    <source>
        <dbReference type="Pfam" id="PF21346"/>
    </source>
</evidence>
<dbReference type="InterPro" id="IPR045793">
    <property type="entry name" value="PcRGLX/YetA-like"/>
</dbReference>
<feature type="domain" description="PcRGLX/YetA-like N-terminal RIFT barrel" evidence="1">
    <location>
        <begin position="43"/>
        <end position="114"/>
    </location>
</feature>
<keyword evidence="5" id="KW-1185">Reference proteome</keyword>
<dbReference type="Proteomes" id="UP001202052">
    <property type="component" value="Unassembled WGS sequence"/>
</dbReference>
<dbReference type="InterPro" id="IPR048331">
    <property type="entry name" value="PcRGLX/YetA_3rd"/>
</dbReference>
<evidence type="ECO:0000259" key="2">
    <source>
        <dbReference type="Pfam" id="PF21345"/>
    </source>
</evidence>
<protein>
    <submittedName>
        <fullName evidence="4">Tat pathway signal sequence domain protein</fullName>
    </submittedName>
</protein>
<dbReference type="PANTHER" id="PTHR40081:SF1">
    <property type="entry name" value="TAT PATHWAY SIGNAL SEQUENCE DOMAIN PROTEIN"/>
    <property type="match status" value="1"/>
</dbReference>
<sequence>MSRIPRRSLLKAAAVAGAAARFSWALGSRDAEAAPAAAAGADPVTLDWLEDGGLGAAPGATVGVPWPMGAHQADQSFAVTDADGGHVPVQTWPLAYWPDGSLKWTAHAVATGTGKLTLTTGTPAEPARKVTVDSGGGTIDVSTGVITAKIGKNGTTLIKSVTRGSTEIARNGRLVLLRQPEIEDEDQGTVRTERFDGAVSAVTVEQDGPVRAVVRVDGKHRKGDREWLPFSLRLYFYAGSDSFRMVHTITYDGKQEPGKASGDFIRGLGVRFTVPMRDAAYDRHIRLGGEGTGLLREAVQGITGLRRDPGAAVQAAQYEGKKLPDPATWDQRVTTRLGYIPHWGDYTLAQLSADGFTVRKRTKKGHGWITAGGGRRASGFGYVGGASGGLSFGLRDFWEKFPAQLDIRDAHTDRATVTLWLWSPEAQPMDLRFYHDGMGQDAYAEQLEGLNITYEDYEPGFGTPYGIARTSELLFWANDSTPTADTLARQAEAVRVLPQLAAPPQQLIKAEVFGPGLYSEPDRSTPAKARIEDHLDFLFTYYKDQVEMRRWYGFWDYGDIMHTYDSARHVWRYDIGGYAWDNSELSPDLWLWYAYLRSGRSDIFRFAEAMTRHTGEVDVYHLGTWAGLGTRHGVQHFADSAKQQRIANTTYRRFYYFLTADERVGDLMHANVDSDETFLALDPQRKVRTDPYTPDRHALSIGFGTDWSGLVSAWLTEWERKGPKWEKARARVLSTMAGIAAQPNGFVQGSGLYDLDTGEFAVADKPAVSVSHLSAVFGLNELCAELIHLVDMPKFKEAYLDYCRYFNATKAEQAARYGTGFGTLLLFQGHSRLDAYAAVQTGDPALAKRAWAKFYNSDGYTESSPWKTERLTGPAGLVEGGEAAWVSTNDTALYGLAAIENLALLGDRMPA</sequence>
<gene>
    <name evidence="4" type="ORF">M4438_25035</name>
</gene>
<evidence type="ECO:0000313" key="4">
    <source>
        <dbReference type="EMBL" id="MCL3996732.1"/>
    </source>
</evidence>
<feature type="domain" description="PcRGLX/YetA-like central beta-sandwich" evidence="2">
    <location>
        <begin position="130"/>
        <end position="491"/>
    </location>
</feature>
<organism evidence="4 5">
    <name type="scientific">Streptomyces lavenduligriseus</name>
    <dbReference type="NCBI Taxonomy" id="67315"/>
    <lineage>
        <taxon>Bacteria</taxon>
        <taxon>Bacillati</taxon>
        <taxon>Actinomycetota</taxon>
        <taxon>Actinomycetes</taxon>
        <taxon>Kitasatosporales</taxon>
        <taxon>Streptomycetaceae</taxon>
        <taxon>Streptomyces</taxon>
    </lineage>
</organism>
<evidence type="ECO:0000259" key="1">
    <source>
        <dbReference type="Pfam" id="PF19501"/>
    </source>
</evidence>
<dbReference type="InterPro" id="IPR048329">
    <property type="entry name" value="PcRGLX_1st"/>
</dbReference>
<dbReference type="InterPro" id="IPR048330">
    <property type="entry name" value="PcRGLX/YetA_2nd"/>
</dbReference>
<dbReference type="Pfam" id="PF21346">
    <property type="entry name" value="PcRGLX_3rd"/>
    <property type="match status" value="1"/>
</dbReference>